<dbReference type="PANTHER" id="PTHR33990">
    <property type="entry name" value="PROTEIN YJDN-RELATED"/>
    <property type="match status" value="1"/>
</dbReference>
<evidence type="ECO:0000313" key="3">
    <source>
        <dbReference type="Proteomes" id="UP001175097"/>
    </source>
</evidence>
<proteinExistence type="predicted"/>
<sequence>MAIDVYLTFNGNCRQAAEFYAEVFNTEKPKIMTFGEAPQNPEYQLPENAKDLVLHTRLNINGSNVMFSDTFPGSHFVQGNNVSLAFVSNDMEEIKSTFDKLKVGGKVAMDLQETFWSKSYGSLQDKFGIEWQLSHEE</sequence>
<dbReference type="SUPFAM" id="SSF54593">
    <property type="entry name" value="Glyoxalase/Bleomycin resistance protein/Dihydroxybiphenyl dioxygenase"/>
    <property type="match status" value="1"/>
</dbReference>
<dbReference type="Gene3D" id="3.10.180.10">
    <property type="entry name" value="2,3-Dihydroxybiphenyl 1,2-Dioxygenase, domain 1"/>
    <property type="match status" value="1"/>
</dbReference>
<dbReference type="EMBL" id="JAROCC010000003">
    <property type="protein sequence ID" value="MDN4606894.1"/>
    <property type="molecule type" value="Genomic_DNA"/>
</dbReference>
<dbReference type="InterPro" id="IPR029068">
    <property type="entry name" value="Glyas_Bleomycin-R_OHBP_Dase"/>
</dbReference>
<dbReference type="RefSeq" id="WP_301242441.1">
    <property type="nucleotide sequence ID" value="NZ_JAROCC010000003.1"/>
</dbReference>
<dbReference type="PANTHER" id="PTHR33990:SF1">
    <property type="entry name" value="PROTEIN YJDN"/>
    <property type="match status" value="1"/>
</dbReference>
<dbReference type="InterPro" id="IPR028973">
    <property type="entry name" value="PhnB-like"/>
</dbReference>
<protein>
    <submittedName>
        <fullName evidence="2">VOC family protein</fullName>
    </submittedName>
</protein>
<keyword evidence="3" id="KW-1185">Reference proteome</keyword>
<gene>
    <name evidence="2" type="ORF">P5G49_05295</name>
</gene>
<feature type="domain" description="PhnB-like" evidence="1">
    <location>
        <begin position="5"/>
        <end position="133"/>
    </location>
</feature>
<dbReference type="Proteomes" id="UP001175097">
    <property type="component" value="Unassembled WGS sequence"/>
</dbReference>
<dbReference type="CDD" id="cd06588">
    <property type="entry name" value="PhnB_like"/>
    <property type="match status" value="1"/>
</dbReference>
<organism evidence="2 3">
    <name type="scientific">Sporosarcina highlanderae</name>
    <dbReference type="NCBI Taxonomy" id="3035916"/>
    <lineage>
        <taxon>Bacteria</taxon>
        <taxon>Bacillati</taxon>
        <taxon>Bacillota</taxon>
        <taxon>Bacilli</taxon>
        <taxon>Bacillales</taxon>
        <taxon>Caryophanaceae</taxon>
        <taxon>Sporosarcina</taxon>
    </lineage>
</organism>
<name>A0ABT8JP13_9BACL</name>
<reference evidence="2" key="1">
    <citation type="submission" date="2023-03" db="EMBL/GenBank/DDBJ databases">
        <title>MT1 and MT2 Draft Genomes of Novel Species.</title>
        <authorList>
            <person name="Venkateswaran K."/>
        </authorList>
    </citation>
    <scope>NUCLEOTIDE SEQUENCE</scope>
    <source>
        <strain evidence="2">F6_3S_P_2</strain>
    </source>
</reference>
<accession>A0ABT8JP13</accession>
<evidence type="ECO:0000313" key="2">
    <source>
        <dbReference type="EMBL" id="MDN4606894.1"/>
    </source>
</evidence>
<dbReference type="Pfam" id="PF06983">
    <property type="entry name" value="3-dmu-9_3-mt"/>
    <property type="match status" value="1"/>
</dbReference>
<comment type="caution">
    <text evidence="2">The sequence shown here is derived from an EMBL/GenBank/DDBJ whole genome shotgun (WGS) entry which is preliminary data.</text>
</comment>
<evidence type="ECO:0000259" key="1">
    <source>
        <dbReference type="Pfam" id="PF06983"/>
    </source>
</evidence>